<evidence type="ECO:0000256" key="7">
    <source>
        <dbReference type="SAM" id="MobiDB-lite"/>
    </source>
</evidence>
<keyword evidence="3 6" id="KW-0378">Hydrolase</keyword>
<evidence type="ECO:0000313" key="10">
    <source>
        <dbReference type="Proteomes" id="UP000094236"/>
    </source>
</evidence>
<dbReference type="Gene3D" id="2.60.120.380">
    <property type="match status" value="1"/>
</dbReference>
<protein>
    <recommendedName>
        <fullName evidence="5">Cysteine protease RIM13</fullName>
    </recommendedName>
</protein>
<dbReference type="AlphaFoldDB" id="A0A1E4U3G0"/>
<dbReference type="SUPFAM" id="SSF49758">
    <property type="entry name" value="Calpain large subunit, middle domain (domain III)"/>
    <property type="match status" value="2"/>
</dbReference>
<organism evidence="9 10">
    <name type="scientific">Pachysolen tannophilus NRRL Y-2460</name>
    <dbReference type="NCBI Taxonomy" id="669874"/>
    <lineage>
        <taxon>Eukaryota</taxon>
        <taxon>Fungi</taxon>
        <taxon>Dikarya</taxon>
        <taxon>Ascomycota</taxon>
        <taxon>Saccharomycotina</taxon>
        <taxon>Pichiomycetes</taxon>
        <taxon>Pachysolenaceae</taxon>
        <taxon>Pachysolen</taxon>
    </lineage>
</organism>
<name>A0A1E4U3G0_PACTA</name>
<evidence type="ECO:0000259" key="8">
    <source>
        <dbReference type="PROSITE" id="PS50203"/>
    </source>
</evidence>
<dbReference type="GO" id="GO:0004198">
    <property type="term" value="F:calcium-dependent cysteine-type endopeptidase activity"/>
    <property type="evidence" value="ECO:0007669"/>
    <property type="project" value="InterPro"/>
</dbReference>
<dbReference type="EMBL" id="KV454011">
    <property type="protein sequence ID" value="ODV98545.1"/>
    <property type="molecule type" value="Genomic_DNA"/>
</dbReference>
<dbReference type="InterPro" id="IPR036213">
    <property type="entry name" value="Calpain_III_sf"/>
</dbReference>
<comment type="similarity">
    <text evidence="1">Belongs to the peptidase C2 family. PalB/RIM13 subfamily.</text>
</comment>
<reference evidence="10" key="1">
    <citation type="submission" date="2016-05" db="EMBL/GenBank/DDBJ databases">
        <title>Comparative genomics of biotechnologically important yeasts.</title>
        <authorList>
            <consortium name="DOE Joint Genome Institute"/>
            <person name="Riley R."/>
            <person name="Haridas S."/>
            <person name="Wolfe K.H."/>
            <person name="Lopes M.R."/>
            <person name="Hittinger C.T."/>
            <person name="Goker M."/>
            <person name="Salamov A."/>
            <person name="Wisecaver J."/>
            <person name="Long T.M."/>
            <person name="Aerts A.L."/>
            <person name="Barry K."/>
            <person name="Choi C."/>
            <person name="Clum A."/>
            <person name="Coughlan A.Y."/>
            <person name="Deshpande S."/>
            <person name="Douglass A.P."/>
            <person name="Hanson S.J."/>
            <person name="Klenk H.-P."/>
            <person name="Labutti K."/>
            <person name="Lapidus A."/>
            <person name="Lindquist E."/>
            <person name="Lipzen A."/>
            <person name="Meier-Kolthoff J.P."/>
            <person name="Ohm R.A."/>
            <person name="Otillar R.P."/>
            <person name="Pangilinan J."/>
            <person name="Peng Y."/>
            <person name="Rokas A."/>
            <person name="Rosa C.A."/>
            <person name="Scheuner C."/>
            <person name="Sibirny A.A."/>
            <person name="Slot J.C."/>
            <person name="Stielow J.B."/>
            <person name="Sun H."/>
            <person name="Kurtzman C.P."/>
            <person name="Blackwell M."/>
            <person name="Grigoriev I.V."/>
            <person name="Jeffries T.W."/>
        </authorList>
    </citation>
    <scope>NUCLEOTIDE SEQUENCE [LARGE SCALE GENOMIC DNA]</scope>
    <source>
        <strain evidence="10">NRRL Y-2460</strain>
    </source>
</reference>
<dbReference type="Pfam" id="PF00648">
    <property type="entry name" value="Peptidase_C2"/>
    <property type="match status" value="1"/>
</dbReference>
<dbReference type="PANTHER" id="PTHR46143:SF1">
    <property type="entry name" value="CALPAIN-7"/>
    <property type="match status" value="1"/>
</dbReference>
<dbReference type="InterPro" id="IPR051297">
    <property type="entry name" value="PalB/RIM13"/>
</dbReference>
<dbReference type="PROSITE" id="PS50203">
    <property type="entry name" value="CALPAIN_CAT"/>
    <property type="match status" value="1"/>
</dbReference>
<evidence type="ECO:0000256" key="5">
    <source>
        <dbReference type="ARBA" id="ARBA00042255"/>
    </source>
</evidence>
<feature type="compositionally biased region" description="Acidic residues" evidence="7">
    <location>
        <begin position="732"/>
        <end position="753"/>
    </location>
</feature>
<keyword evidence="2 6" id="KW-0645">Protease</keyword>
<feature type="region of interest" description="Disordered" evidence="7">
    <location>
        <begin position="724"/>
        <end position="753"/>
    </location>
</feature>
<dbReference type="PANTHER" id="PTHR46143">
    <property type="entry name" value="CALPAIN-7"/>
    <property type="match status" value="1"/>
</dbReference>
<evidence type="ECO:0000256" key="2">
    <source>
        <dbReference type="ARBA" id="ARBA00022670"/>
    </source>
</evidence>
<dbReference type="InterPro" id="IPR001300">
    <property type="entry name" value="Peptidase_C2_calpain_cat"/>
</dbReference>
<sequence>MEDEGRVAVLDRCQRLLEQVYFEYSLNKLENLQKKCIDVINLLNIQLKTIDKNDKDFQSVKRLSQLGLDVYECLQTNGKLLSLEQKLQWISSKMNQHCFPPVGLFDKIHIDSNDLGFEEKSFPIPSNVNVEKFEKIGNLVSSNEWSNEGLTGLYQDTLSNCSFVSALLSISGNDKINLMDSIHPHNYKSSKFGVELFVNGTKRLVIIDDKLPILQNENSSLFVKSLDNNQLYWPAIIEKAYLKIFNRGYDHQGSNFGVDVYMLTGWLLDYYYAKDLNNSILKNLQYFLRKKQILVGIGTGNLTREECNFYNLVSNHDYSVLDILEEDENQFKFIIKNPLNINGQRQDRILEIKNFNLFTILYINWNRQLFKISKSIEFMWSDSLYDDDLSFYYNQQFTVQNKSENPHIEIWLILERSLMDGSLEENGYLNINIFKTNGEKLWDRDSNCLLKRGIENNSRYFATKFKLTEKCCTVVVSYNKSEKLKTPRSFNLQAFSNDNFSICKSTNRFTKLIEINNVWNVTNSFGNFSNKNYIRNPQYELIINSCNDEEIPVDIGLFSNKLPLNIDVFLTEKNDFNGVITYNPKLLVNIENNSNEYNVARKILHDLKLKTNLKYVLVVSTYDPGIFSPYTLALNYNETNDLKLNINKVNSQLGLFNKSIELGQDGDNSIKKITLSFPKNNSYLKLRFYNTDRNSNSTFNYSLSQVHENNNLIREISMVKTESYHGSFANDNDTDEEEEDENEAEDEDEDEDD</sequence>
<feature type="active site" evidence="6">
    <location>
        <position position="161"/>
    </location>
</feature>
<evidence type="ECO:0000256" key="1">
    <source>
        <dbReference type="ARBA" id="ARBA00010193"/>
    </source>
</evidence>
<feature type="active site" evidence="6">
    <location>
        <position position="316"/>
    </location>
</feature>
<gene>
    <name evidence="9" type="ORF">PACTADRAFT_1016</name>
</gene>
<evidence type="ECO:0000256" key="6">
    <source>
        <dbReference type="PROSITE-ProRule" id="PRU00239"/>
    </source>
</evidence>
<accession>A0A1E4U3G0</accession>
<evidence type="ECO:0000256" key="3">
    <source>
        <dbReference type="ARBA" id="ARBA00022801"/>
    </source>
</evidence>
<dbReference type="InterPro" id="IPR038765">
    <property type="entry name" value="Papain-like_cys_pep_sf"/>
</dbReference>
<keyword evidence="10" id="KW-1185">Reference proteome</keyword>
<evidence type="ECO:0000313" key="9">
    <source>
        <dbReference type="EMBL" id="ODV98545.1"/>
    </source>
</evidence>
<keyword evidence="4 6" id="KW-0788">Thiol protease</keyword>
<evidence type="ECO:0000256" key="4">
    <source>
        <dbReference type="ARBA" id="ARBA00022807"/>
    </source>
</evidence>
<feature type="domain" description="Calpain catalytic" evidence="8">
    <location>
        <begin position="151"/>
        <end position="338"/>
    </location>
</feature>
<dbReference type="SUPFAM" id="SSF54001">
    <property type="entry name" value="Cysteine proteinases"/>
    <property type="match status" value="1"/>
</dbReference>
<dbReference type="STRING" id="669874.A0A1E4U3G0"/>
<proteinExistence type="inferred from homology"/>
<dbReference type="SMART" id="SM00230">
    <property type="entry name" value="CysPc"/>
    <property type="match status" value="1"/>
</dbReference>
<dbReference type="GO" id="GO:0006508">
    <property type="term" value="P:proteolysis"/>
    <property type="evidence" value="ECO:0007669"/>
    <property type="project" value="UniProtKB-KW"/>
</dbReference>
<dbReference type="Proteomes" id="UP000094236">
    <property type="component" value="Unassembled WGS sequence"/>
</dbReference>
<feature type="active site" evidence="6">
    <location>
        <position position="337"/>
    </location>
</feature>
<dbReference type="OrthoDB" id="167576at2759"/>